<evidence type="ECO:0000313" key="2">
    <source>
        <dbReference type="Proteomes" id="UP001151760"/>
    </source>
</evidence>
<proteinExistence type="predicted"/>
<sequence length="125" mass="14487">MQSRCIALKLHKGNIPVWGNHVGAYDEEEMLLEEDYSPQGHNKTSSPSGEVGIIIKCEECVRRFLEKENHYHEGSESRRRGCRNDRVIVRSGIATRDHIGETENFLRILLISHFNDVDLVRRHIH</sequence>
<dbReference type="EMBL" id="BQNB010019891">
    <property type="protein sequence ID" value="GJT90101.1"/>
    <property type="molecule type" value="Genomic_DNA"/>
</dbReference>
<comment type="caution">
    <text evidence="1">The sequence shown here is derived from an EMBL/GenBank/DDBJ whole genome shotgun (WGS) entry which is preliminary data.</text>
</comment>
<keyword evidence="2" id="KW-1185">Reference proteome</keyword>
<reference evidence="1" key="1">
    <citation type="journal article" date="2022" name="Int. J. Mol. Sci.">
        <title>Draft Genome of Tanacetum Coccineum: Genomic Comparison of Closely Related Tanacetum-Family Plants.</title>
        <authorList>
            <person name="Yamashiro T."/>
            <person name="Shiraishi A."/>
            <person name="Nakayama K."/>
            <person name="Satake H."/>
        </authorList>
    </citation>
    <scope>NUCLEOTIDE SEQUENCE</scope>
</reference>
<reference evidence="1" key="2">
    <citation type="submission" date="2022-01" db="EMBL/GenBank/DDBJ databases">
        <authorList>
            <person name="Yamashiro T."/>
            <person name="Shiraishi A."/>
            <person name="Satake H."/>
            <person name="Nakayama K."/>
        </authorList>
    </citation>
    <scope>NUCLEOTIDE SEQUENCE</scope>
</reference>
<dbReference type="Proteomes" id="UP001151760">
    <property type="component" value="Unassembled WGS sequence"/>
</dbReference>
<accession>A0ABQ5HRJ5</accession>
<gene>
    <name evidence="1" type="ORF">Tco_1078946</name>
</gene>
<name>A0ABQ5HRJ5_9ASTR</name>
<protein>
    <submittedName>
        <fullName evidence="1">Uncharacterized protein</fullName>
    </submittedName>
</protein>
<evidence type="ECO:0000313" key="1">
    <source>
        <dbReference type="EMBL" id="GJT90101.1"/>
    </source>
</evidence>
<organism evidence="1 2">
    <name type="scientific">Tanacetum coccineum</name>
    <dbReference type="NCBI Taxonomy" id="301880"/>
    <lineage>
        <taxon>Eukaryota</taxon>
        <taxon>Viridiplantae</taxon>
        <taxon>Streptophyta</taxon>
        <taxon>Embryophyta</taxon>
        <taxon>Tracheophyta</taxon>
        <taxon>Spermatophyta</taxon>
        <taxon>Magnoliopsida</taxon>
        <taxon>eudicotyledons</taxon>
        <taxon>Gunneridae</taxon>
        <taxon>Pentapetalae</taxon>
        <taxon>asterids</taxon>
        <taxon>campanulids</taxon>
        <taxon>Asterales</taxon>
        <taxon>Asteraceae</taxon>
        <taxon>Asteroideae</taxon>
        <taxon>Anthemideae</taxon>
        <taxon>Anthemidinae</taxon>
        <taxon>Tanacetum</taxon>
    </lineage>
</organism>